<dbReference type="Proteomes" id="UP000308181">
    <property type="component" value="Unassembled WGS sequence"/>
</dbReference>
<evidence type="ECO:0000256" key="3">
    <source>
        <dbReference type="ARBA" id="ARBA00022692"/>
    </source>
</evidence>
<keyword evidence="3 7" id="KW-0812">Transmembrane</keyword>
<protein>
    <submittedName>
        <fullName evidence="9">Rhomboid family intramembrane serine protease</fullName>
    </submittedName>
</protein>
<feature type="transmembrane region" description="Helical" evidence="7">
    <location>
        <begin position="174"/>
        <end position="198"/>
    </location>
</feature>
<feature type="transmembrane region" description="Helical" evidence="7">
    <location>
        <begin position="9"/>
        <end position="27"/>
    </location>
</feature>
<organism evidence="9 10">
    <name type="scientific">Pedobacter cryophilus</name>
    <dbReference type="NCBI Taxonomy" id="2571271"/>
    <lineage>
        <taxon>Bacteria</taxon>
        <taxon>Pseudomonadati</taxon>
        <taxon>Bacteroidota</taxon>
        <taxon>Sphingobacteriia</taxon>
        <taxon>Sphingobacteriales</taxon>
        <taxon>Sphingobacteriaceae</taxon>
        <taxon>Pedobacter</taxon>
    </lineage>
</organism>
<dbReference type="Gene3D" id="1.20.1540.10">
    <property type="entry name" value="Rhomboid-like"/>
    <property type="match status" value="1"/>
</dbReference>
<feature type="transmembrane region" description="Helical" evidence="7">
    <location>
        <begin position="85"/>
        <end position="104"/>
    </location>
</feature>
<evidence type="ECO:0000256" key="1">
    <source>
        <dbReference type="ARBA" id="ARBA00004141"/>
    </source>
</evidence>
<dbReference type="InterPro" id="IPR050925">
    <property type="entry name" value="Rhomboid_protease_S54"/>
</dbReference>
<dbReference type="PANTHER" id="PTHR43731">
    <property type="entry name" value="RHOMBOID PROTEASE"/>
    <property type="match status" value="1"/>
</dbReference>
<dbReference type="SUPFAM" id="SSF144091">
    <property type="entry name" value="Rhomboid-like"/>
    <property type="match status" value="1"/>
</dbReference>
<comment type="subcellular location">
    <subcellularLocation>
        <location evidence="1">Membrane</location>
        <topology evidence="1">Multi-pass membrane protein</topology>
    </subcellularLocation>
</comment>
<evidence type="ECO:0000313" key="9">
    <source>
        <dbReference type="EMBL" id="TKC00596.1"/>
    </source>
</evidence>
<feature type="domain" description="Peptidase S54 rhomboid" evidence="8">
    <location>
        <begin position="47"/>
        <end position="190"/>
    </location>
</feature>
<dbReference type="EMBL" id="SWBP01000001">
    <property type="protein sequence ID" value="TKC00596.1"/>
    <property type="molecule type" value="Genomic_DNA"/>
</dbReference>
<evidence type="ECO:0000256" key="4">
    <source>
        <dbReference type="ARBA" id="ARBA00022801"/>
    </source>
</evidence>
<evidence type="ECO:0000256" key="7">
    <source>
        <dbReference type="SAM" id="Phobius"/>
    </source>
</evidence>
<dbReference type="OrthoDB" id="9807874at2"/>
<dbReference type="AlphaFoldDB" id="A0A4U1C3Z9"/>
<keyword evidence="5 7" id="KW-1133">Transmembrane helix</keyword>
<proteinExistence type="inferred from homology"/>
<feature type="transmembrane region" description="Helical" evidence="7">
    <location>
        <begin position="138"/>
        <end position="162"/>
    </location>
</feature>
<dbReference type="RefSeq" id="WP_136824805.1">
    <property type="nucleotide sequence ID" value="NZ_SWBP01000001.1"/>
</dbReference>
<evidence type="ECO:0000256" key="6">
    <source>
        <dbReference type="ARBA" id="ARBA00023136"/>
    </source>
</evidence>
<dbReference type="InterPro" id="IPR035952">
    <property type="entry name" value="Rhomboid-like_sf"/>
</dbReference>
<dbReference type="GO" id="GO:0006508">
    <property type="term" value="P:proteolysis"/>
    <property type="evidence" value="ECO:0007669"/>
    <property type="project" value="UniProtKB-KW"/>
</dbReference>
<evidence type="ECO:0000313" key="10">
    <source>
        <dbReference type="Proteomes" id="UP000308181"/>
    </source>
</evidence>
<dbReference type="InterPro" id="IPR022764">
    <property type="entry name" value="Peptidase_S54_rhomboid_dom"/>
</dbReference>
<keyword evidence="10" id="KW-1185">Reference proteome</keyword>
<comment type="similarity">
    <text evidence="2">Belongs to the peptidase S54 family.</text>
</comment>
<gene>
    <name evidence="9" type="ORF">FA046_02650</name>
</gene>
<keyword evidence="4" id="KW-0378">Hydrolase</keyword>
<sequence length="206" mass="23303">MQEIFNETPVSALIFLFTIITSIYAFYDEGTYGKFMLHPYSVAKGKNVYQLITSGLIHKDWSHLIFNMLSYYFFAFNLERTIGHWQFGLLYFLSLILSDLPSVFRHKDHFWYNSLGASGAVCAIVFSFIMFSPMTKLIIFPIPIPIPAVLYGFLFLVYTSYAGRKANDGINHDAHFYGALAGVIITIALYPQAISIFIDSVAGSVL</sequence>
<dbReference type="GO" id="GO:0016020">
    <property type="term" value="C:membrane"/>
    <property type="evidence" value="ECO:0007669"/>
    <property type="project" value="UniProtKB-SubCell"/>
</dbReference>
<reference evidence="9 10" key="1">
    <citation type="submission" date="2019-04" db="EMBL/GenBank/DDBJ databases">
        <title>Pedobacter sp. AR-3-17 sp. nov., isolated from Arctic soil.</title>
        <authorList>
            <person name="Dahal R.H."/>
            <person name="Kim D.-U."/>
        </authorList>
    </citation>
    <scope>NUCLEOTIDE SEQUENCE [LARGE SCALE GENOMIC DNA]</scope>
    <source>
        <strain evidence="9 10">AR-3-17</strain>
    </source>
</reference>
<accession>A0A4U1C3Z9</accession>
<feature type="transmembrane region" description="Helical" evidence="7">
    <location>
        <begin position="110"/>
        <end position="131"/>
    </location>
</feature>
<keyword evidence="6 7" id="KW-0472">Membrane</keyword>
<evidence type="ECO:0000256" key="2">
    <source>
        <dbReference type="ARBA" id="ARBA00009045"/>
    </source>
</evidence>
<dbReference type="PANTHER" id="PTHR43731:SF14">
    <property type="entry name" value="PRESENILIN-ASSOCIATED RHOMBOID-LIKE PROTEIN, MITOCHONDRIAL"/>
    <property type="match status" value="1"/>
</dbReference>
<keyword evidence="9" id="KW-0645">Protease</keyword>
<dbReference type="Pfam" id="PF01694">
    <property type="entry name" value="Rhomboid"/>
    <property type="match status" value="1"/>
</dbReference>
<comment type="caution">
    <text evidence="9">The sequence shown here is derived from an EMBL/GenBank/DDBJ whole genome shotgun (WGS) entry which is preliminary data.</text>
</comment>
<dbReference type="GO" id="GO:0004252">
    <property type="term" value="F:serine-type endopeptidase activity"/>
    <property type="evidence" value="ECO:0007669"/>
    <property type="project" value="InterPro"/>
</dbReference>
<evidence type="ECO:0000259" key="8">
    <source>
        <dbReference type="Pfam" id="PF01694"/>
    </source>
</evidence>
<name>A0A4U1C3Z9_9SPHI</name>
<evidence type="ECO:0000256" key="5">
    <source>
        <dbReference type="ARBA" id="ARBA00022989"/>
    </source>
</evidence>